<name>A0AAD1XX24_EUPCR</name>
<dbReference type="AlphaFoldDB" id="A0AAD1XX24"/>
<gene>
    <name evidence="2" type="ORF">ECRASSUSDP1_LOCUS22504</name>
</gene>
<evidence type="ECO:0000313" key="2">
    <source>
        <dbReference type="EMBL" id="CAI2381058.1"/>
    </source>
</evidence>
<keyword evidence="3" id="KW-1185">Reference proteome</keyword>
<comment type="caution">
    <text evidence="2">The sequence shown here is derived from an EMBL/GenBank/DDBJ whole genome shotgun (WGS) entry which is preliminary data.</text>
</comment>
<dbReference type="Proteomes" id="UP001295684">
    <property type="component" value="Unassembled WGS sequence"/>
</dbReference>
<evidence type="ECO:0000256" key="1">
    <source>
        <dbReference type="SAM" id="Phobius"/>
    </source>
</evidence>
<proteinExistence type="predicted"/>
<keyword evidence="1" id="KW-0472">Membrane</keyword>
<sequence>MYCCCSSSYFCCKLSRLTHSLRVKFFSTKSKVSWSTGRVQFEILCISIILSSNERFGPFLTFLAKDGFSNNGTIGEFALFLPPKAVFILSPNWFEFFPRRCFLLKNLSFSFFFIILGTNLAVCLLVLEPSWRSILLKSCLVLFLQKRLSRNPFNILLYLQVSN</sequence>
<feature type="transmembrane region" description="Helical" evidence="1">
    <location>
        <begin position="107"/>
        <end position="127"/>
    </location>
</feature>
<accession>A0AAD1XX24</accession>
<evidence type="ECO:0000313" key="3">
    <source>
        <dbReference type="Proteomes" id="UP001295684"/>
    </source>
</evidence>
<keyword evidence="1" id="KW-1133">Transmembrane helix</keyword>
<reference evidence="2" key="1">
    <citation type="submission" date="2023-07" db="EMBL/GenBank/DDBJ databases">
        <authorList>
            <consortium name="AG Swart"/>
            <person name="Singh M."/>
            <person name="Singh A."/>
            <person name="Seah K."/>
            <person name="Emmerich C."/>
        </authorList>
    </citation>
    <scope>NUCLEOTIDE SEQUENCE</scope>
    <source>
        <strain evidence="2">DP1</strain>
    </source>
</reference>
<protein>
    <submittedName>
        <fullName evidence="2">Uncharacterized protein</fullName>
    </submittedName>
</protein>
<dbReference type="EMBL" id="CAMPGE010023083">
    <property type="protein sequence ID" value="CAI2381058.1"/>
    <property type="molecule type" value="Genomic_DNA"/>
</dbReference>
<keyword evidence="1" id="KW-0812">Transmembrane</keyword>
<organism evidence="2 3">
    <name type="scientific">Euplotes crassus</name>
    <dbReference type="NCBI Taxonomy" id="5936"/>
    <lineage>
        <taxon>Eukaryota</taxon>
        <taxon>Sar</taxon>
        <taxon>Alveolata</taxon>
        <taxon>Ciliophora</taxon>
        <taxon>Intramacronucleata</taxon>
        <taxon>Spirotrichea</taxon>
        <taxon>Hypotrichia</taxon>
        <taxon>Euplotida</taxon>
        <taxon>Euplotidae</taxon>
        <taxon>Moneuplotes</taxon>
    </lineage>
</organism>